<dbReference type="EMBL" id="KQ971326">
    <property type="protein sequence ID" value="EEZ97372.1"/>
    <property type="molecule type" value="Genomic_DNA"/>
</dbReference>
<dbReference type="AlphaFoldDB" id="D6X3T9"/>
<reference evidence="1 2" key="1">
    <citation type="journal article" date="2008" name="Nature">
        <title>The genome of the model beetle and pest Tribolium castaneum.</title>
        <authorList>
            <consortium name="Tribolium Genome Sequencing Consortium"/>
            <person name="Richards S."/>
            <person name="Gibbs R.A."/>
            <person name="Weinstock G.M."/>
            <person name="Brown S.J."/>
            <person name="Denell R."/>
            <person name="Beeman R.W."/>
            <person name="Gibbs R."/>
            <person name="Beeman R.W."/>
            <person name="Brown S.J."/>
            <person name="Bucher G."/>
            <person name="Friedrich M."/>
            <person name="Grimmelikhuijzen C.J."/>
            <person name="Klingler M."/>
            <person name="Lorenzen M."/>
            <person name="Richards S."/>
            <person name="Roth S."/>
            <person name="Schroder R."/>
            <person name="Tautz D."/>
            <person name="Zdobnov E.M."/>
            <person name="Muzny D."/>
            <person name="Gibbs R.A."/>
            <person name="Weinstock G.M."/>
            <person name="Attaway T."/>
            <person name="Bell S."/>
            <person name="Buhay C.J."/>
            <person name="Chandrabose M.N."/>
            <person name="Chavez D."/>
            <person name="Clerk-Blankenburg K.P."/>
            <person name="Cree A."/>
            <person name="Dao M."/>
            <person name="Davis C."/>
            <person name="Chacko J."/>
            <person name="Dinh H."/>
            <person name="Dugan-Rocha S."/>
            <person name="Fowler G."/>
            <person name="Garner T.T."/>
            <person name="Garnes J."/>
            <person name="Gnirke A."/>
            <person name="Hawes A."/>
            <person name="Hernandez J."/>
            <person name="Hines S."/>
            <person name="Holder M."/>
            <person name="Hume J."/>
            <person name="Jhangiani S.N."/>
            <person name="Joshi V."/>
            <person name="Khan Z.M."/>
            <person name="Jackson L."/>
            <person name="Kovar C."/>
            <person name="Kowis A."/>
            <person name="Lee S."/>
            <person name="Lewis L.R."/>
            <person name="Margolis J."/>
            <person name="Morgan M."/>
            <person name="Nazareth L.V."/>
            <person name="Nguyen N."/>
            <person name="Okwuonu G."/>
            <person name="Parker D."/>
            <person name="Richards S."/>
            <person name="Ruiz S.J."/>
            <person name="Santibanez J."/>
            <person name="Savard J."/>
            <person name="Scherer S.E."/>
            <person name="Schneider B."/>
            <person name="Sodergren E."/>
            <person name="Tautz D."/>
            <person name="Vattahil S."/>
            <person name="Villasana D."/>
            <person name="White C.S."/>
            <person name="Wright R."/>
            <person name="Park Y."/>
            <person name="Beeman R.W."/>
            <person name="Lord J."/>
            <person name="Oppert B."/>
            <person name="Lorenzen M."/>
            <person name="Brown S."/>
            <person name="Wang L."/>
            <person name="Savard J."/>
            <person name="Tautz D."/>
            <person name="Richards S."/>
            <person name="Weinstock G."/>
            <person name="Gibbs R.A."/>
            <person name="Liu Y."/>
            <person name="Worley K."/>
            <person name="Weinstock G."/>
            <person name="Elsik C.G."/>
            <person name="Reese J.T."/>
            <person name="Elhaik E."/>
            <person name="Landan G."/>
            <person name="Graur D."/>
            <person name="Arensburger P."/>
            <person name="Atkinson P."/>
            <person name="Beeman R.W."/>
            <person name="Beidler J."/>
            <person name="Brown S.J."/>
            <person name="Demuth J.P."/>
            <person name="Drury D.W."/>
            <person name="Du Y.Z."/>
            <person name="Fujiwara H."/>
            <person name="Lorenzen M."/>
            <person name="Maselli V."/>
            <person name="Osanai M."/>
            <person name="Park Y."/>
            <person name="Robertson H.M."/>
            <person name="Tu Z."/>
            <person name="Wang J.J."/>
            <person name="Wang S."/>
            <person name="Richards S."/>
            <person name="Song H."/>
            <person name="Zhang L."/>
            <person name="Sodergren E."/>
            <person name="Werner D."/>
            <person name="Stanke M."/>
            <person name="Morgenstern B."/>
            <person name="Solovyev V."/>
            <person name="Kosarev P."/>
            <person name="Brown G."/>
            <person name="Chen H.C."/>
            <person name="Ermolaeva O."/>
            <person name="Hlavina W."/>
            <person name="Kapustin Y."/>
            <person name="Kiryutin B."/>
            <person name="Kitts P."/>
            <person name="Maglott D."/>
            <person name="Pruitt K."/>
            <person name="Sapojnikov V."/>
            <person name="Souvorov A."/>
            <person name="Mackey A.J."/>
            <person name="Waterhouse R.M."/>
            <person name="Wyder S."/>
            <person name="Zdobnov E.M."/>
            <person name="Zdobnov E.M."/>
            <person name="Wyder S."/>
            <person name="Kriventseva E.V."/>
            <person name="Kadowaki T."/>
            <person name="Bork P."/>
            <person name="Aranda M."/>
            <person name="Bao R."/>
            <person name="Beermann A."/>
            <person name="Berns N."/>
            <person name="Bolognesi R."/>
            <person name="Bonneton F."/>
            <person name="Bopp D."/>
            <person name="Brown S.J."/>
            <person name="Bucher G."/>
            <person name="Butts T."/>
            <person name="Chaumot A."/>
            <person name="Denell R.E."/>
            <person name="Ferrier D.E."/>
            <person name="Friedrich M."/>
            <person name="Gordon C.M."/>
            <person name="Jindra M."/>
            <person name="Klingler M."/>
            <person name="Lan Q."/>
            <person name="Lattorff H.M."/>
            <person name="Laudet V."/>
            <person name="von Levetsow C."/>
            <person name="Liu Z."/>
            <person name="Lutz R."/>
            <person name="Lynch J.A."/>
            <person name="da Fonseca R.N."/>
            <person name="Posnien N."/>
            <person name="Reuter R."/>
            <person name="Roth S."/>
            <person name="Savard J."/>
            <person name="Schinko J.B."/>
            <person name="Schmitt C."/>
            <person name="Schoppmeier M."/>
            <person name="Schroder R."/>
            <person name="Shippy T.D."/>
            <person name="Simonnet F."/>
            <person name="Marques-Souza H."/>
            <person name="Tautz D."/>
            <person name="Tomoyasu Y."/>
            <person name="Trauner J."/>
            <person name="Van der Zee M."/>
            <person name="Vervoort M."/>
            <person name="Wittkopp N."/>
            <person name="Wimmer E.A."/>
            <person name="Yang X."/>
            <person name="Jones A.K."/>
            <person name="Sattelle D.B."/>
            <person name="Ebert P.R."/>
            <person name="Nelson D."/>
            <person name="Scott J.G."/>
            <person name="Beeman R.W."/>
            <person name="Muthukrishnan S."/>
            <person name="Kramer K.J."/>
            <person name="Arakane Y."/>
            <person name="Beeman R.W."/>
            <person name="Zhu Q."/>
            <person name="Hogenkamp D."/>
            <person name="Dixit R."/>
            <person name="Oppert B."/>
            <person name="Jiang H."/>
            <person name="Zou Z."/>
            <person name="Marshall J."/>
            <person name="Elpidina E."/>
            <person name="Vinokurov K."/>
            <person name="Oppert C."/>
            <person name="Zou Z."/>
            <person name="Evans J."/>
            <person name="Lu Z."/>
            <person name="Zhao P."/>
            <person name="Sumathipala N."/>
            <person name="Altincicek B."/>
            <person name="Vilcinskas A."/>
            <person name="Williams M."/>
            <person name="Hultmark D."/>
            <person name="Hetru C."/>
            <person name="Jiang H."/>
            <person name="Grimmelikhuijzen C.J."/>
            <person name="Hauser F."/>
            <person name="Cazzamali G."/>
            <person name="Williamson M."/>
            <person name="Park Y."/>
            <person name="Li B."/>
            <person name="Tanaka Y."/>
            <person name="Predel R."/>
            <person name="Neupert S."/>
            <person name="Schachtner J."/>
            <person name="Verleyen P."/>
            <person name="Raible F."/>
            <person name="Bork P."/>
            <person name="Friedrich M."/>
            <person name="Walden K.K."/>
            <person name="Robertson H.M."/>
            <person name="Angeli S."/>
            <person name="Foret S."/>
            <person name="Bucher G."/>
            <person name="Schuetz S."/>
            <person name="Maleszka R."/>
            <person name="Wimmer E.A."/>
            <person name="Beeman R.W."/>
            <person name="Lorenzen M."/>
            <person name="Tomoyasu Y."/>
            <person name="Miller S.C."/>
            <person name="Grossmann D."/>
            <person name="Bucher G."/>
        </authorList>
    </citation>
    <scope>NUCLEOTIDE SEQUENCE [LARGE SCALE GENOMIC DNA]</scope>
    <source>
        <strain evidence="1 2">Georgia GA2</strain>
    </source>
</reference>
<evidence type="ECO:0000313" key="2">
    <source>
        <dbReference type="Proteomes" id="UP000007266"/>
    </source>
</evidence>
<gene>
    <name evidence="1" type="primary">GLEAN_11195</name>
    <name evidence="1" type="ORF">TcasGA2_TC011195</name>
</gene>
<sequence>MCDLRNARFPGIRDVREGTCENLASEEEFGDKEGMSAKTDSSTAGLTLHVASEAKDVRLGQITHHIVAGKQTHAAFTT</sequence>
<proteinExistence type="predicted"/>
<organism evidence="1 2">
    <name type="scientific">Tribolium castaneum</name>
    <name type="common">Red flour beetle</name>
    <dbReference type="NCBI Taxonomy" id="7070"/>
    <lineage>
        <taxon>Eukaryota</taxon>
        <taxon>Metazoa</taxon>
        <taxon>Ecdysozoa</taxon>
        <taxon>Arthropoda</taxon>
        <taxon>Hexapoda</taxon>
        <taxon>Insecta</taxon>
        <taxon>Pterygota</taxon>
        <taxon>Neoptera</taxon>
        <taxon>Endopterygota</taxon>
        <taxon>Coleoptera</taxon>
        <taxon>Polyphaga</taxon>
        <taxon>Cucujiformia</taxon>
        <taxon>Tenebrionidae</taxon>
        <taxon>Tenebrionidae incertae sedis</taxon>
        <taxon>Tribolium</taxon>
    </lineage>
</organism>
<dbReference type="Proteomes" id="UP000007266">
    <property type="component" value="Linkage group 3"/>
</dbReference>
<name>D6X3T9_TRICA</name>
<accession>D6X3T9</accession>
<evidence type="ECO:0000313" key="1">
    <source>
        <dbReference type="EMBL" id="EEZ97372.1"/>
    </source>
</evidence>
<dbReference type="HOGENOM" id="CLU_2625178_0_0_1"/>
<reference evidence="1 2" key="2">
    <citation type="journal article" date="2010" name="Nucleic Acids Res.">
        <title>BeetleBase in 2010: revisions to provide comprehensive genomic information for Tribolium castaneum.</title>
        <authorList>
            <person name="Kim H.S."/>
            <person name="Murphy T."/>
            <person name="Xia J."/>
            <person name="Caragea D."/>
            <person name="Park Y."/>
            <person name="Beeman R.W."/>
            <person name="Lorenzen M.D."/>
            <person name="Butcher S."/>
            <person name="Manak J.R."/>
            <person name="Brown S.J."/>
        </authorList>
    </citation>
    <scope>GENOME REANNOTATION</scope>
    <source>
        <strain evidence="1 2">Georgia GA2</strain>
    </source>
</reference>
<keyword evidence="2" id="KW-1185">Reference proteome</keyword>
<protein>
    <submittedName>
        <fullName evidence="1">Uncharacterized protein</fullName>
    </submittedName>
</protein>